<name>A0ABN2XQ62_9ACTN</name>
<dbReference type="Proteomes" id="UP001500897">
    <property type="component" value="Unassembled WGS sequence"/>
</dbReference>
<dbReference type="InterPro" id="IPR043917">
    <property type="entry name" value="DUF5753"/>
</dbReference>
<evidence type="ECO:0000259" key="1">
    <source>
        <dbReference type="PROSITE" id="PS50943"/>
    </source>
</evidence>
<keyword evidence="3" id="KW-1185">Reference proteome</keyword>
<accession>A0ABN2XQ62</accession>
<evidence type="ECO:0000313" key="3">
    <source>
        <dbReference type="Proteomes" id="UP001500897"/>
    </source>
</evidence>
<dbReference type="Pfam" id="PF13560">
    <property type="entry name" value="HTH_31"/>
    <property type="match status" value="1"/>
</dbReference>
<dbReference type="SUPFAM" id="SSF47413">
    <property type="entry name" value="lambda repressor-like DNA-binding domains"/>
    <property type="match status" value="1"/>
</dbReference>
<dbReference type="Gene3D" id="1.10.260.40">
    <property type="entry name" value="lambda repressor-like DNA-binding domains"/>
    <property type="match status" value="1"/>
</dbReference>
<dbReference type="PROSITE" id="PS50943">
    <property type="entry name" value="HTH_CROC1"/>
    <property type="match status" value="1"/>
</dbReference>
<reference evidence="3" key="1">
    <citation type="journal article" date="2019" name="Int. J. Syst. Evol. Microbiol.">
        <title>The Global Catalogue of Microorganisms (GCM) 10K type strain sequencing project: providing services to taxonomists for standard genome sequencing and annotation.</title>
        <authorList>
            <consortium name="The Broad Institute Genomics Platform"/>
            <consortium name="The Broad Institute Genome Sequencing Center for Infectious Disease"/>
            <person name="Wu L."/>
            <person name="Ma J."/>
        </authorList>
    </citation>
    <scope>NUCLEOTIDE SEQUENCE [LARGE SCALE GENOMIC DNA]</scope>
    <source>
        <strain evidence="3">JCM 14559</strain>
    </source>
</reference>
<feature type="domain" description="HTH cro/C1-type" evidence="1">
    <location>
        <begin position="24"/>
        <end position="76"/>
    </location>
</feature>
<dbReference type="RefSeq" id="WP_344556442.1">
    <property type="nucleotide sequence ID" value="NZ_BAAANS010000049.1"/>
</dbReference>
<dbReference type="InterPro" id="IPR001387">
    <property type="entry name" value="Cro/C1-type_HTH"/>
</dbReference>
<dbReference type="SMART" id="SM00530">
    <property type="entry name" value="HTH_XRE"/>
    <property type="match status" value="1"/>
</dbReference>
<dbReference type="Pfam" id="PF04149">
    <property type="entry name" value="DUF397"/>
    <property type="match status" value="1"/>
</dbReference>
<dbReference type="CDD" id="cd00093">
    <property type="entry name" value="HTH_XRE"/>
    <property type="match status" value="1"/>
</dbReference>
<dbReference type="EMBL" id="BAAANS010000049">
    <property type="protein sequence ID" value="GAA2114604.1"/>
    <property type="molecule type" value="Genomic_DNA"/>
</dbReference>
<organism evidence="2 3">
    <name type="scientific">Kitasatospora saccharophila</name>
    <dbReference type="NCBI Taxonomy" id="407973"/>
    <lineage>
        <taxon>Bacteria</taxon>
        <taxon>Bacillati</taxon>
        <taxon>Actinomycetota</taxon>
        <taxon>Actinomycetes</taxon>
        <taxon>Kitasatosporales</taxon>
        <taxon>Streptomycetaceae</taxon>
        <taxon>Kitasatospora</taxon>
    </lineage>
</organism>
<gene>
    <name evidence="2" type="ORF">GCM10009759_59010</name>
</gene>
<proteinExistence type="predicted"/>
<dbReference type="Pfam" id="PF19054">
    <property type="entry name" value="DUF5753"/>
    <property type="match status" value="1"/>
</dbReference>
<dbReference type="InterPro" id="IPR007278">
    <property type="entry name" value="DUF397"/>
</dbReference>
<evidence type="ECO:0000313" key="2">
    <source>
        <dbReference type="EMBL" id="GAA2114604.1"/>
    </source>
</evidence>
<protein>
    <recommendedName>
        <fullName evidence="1">HTH cro/C1-type domain-containing protein</fullName>
    </recommendedName>
</protein>
<comment type="caution">
    <text evidence="2">The sequence shown here is derived from an EMBL/GenBank/DDBJ whole genome shotgun (WGS) entry which is preliminary data.</text>
</comment>
<sequence length="356" mass="39424">MGRNKVADTHGSAFCSPDFFASELVRARERAGLSQGDLANLVHCDRSLVSRIEAAERVPQQDFVRACDKLLDADGFLLRIWERVPWRQGVEHPDWFRRFAEMEARATLVRDYQVSRVAGLLQTPEYARALLAQGDAAGNEQLIEERVAARMNRQNRFFEADKDGPTLIVVLHEAAIRTVIGGPAVMARQLGRLLEVARHPNILLQIAPFDMGEHTPSSVSQTLVTLPDGQECVYSQSLNRGHFISENAEVTRLARRYDRLRAHALSAPDSARLIRSIMEGLLNMLPQLDLATASWSKSSYSDENGGNCVEASRTFATTAGIVPVRDSKDPEGPALLFPSTTWQTFLTGLKSGDITA</sequence>
<dbReference type="InterPro" id="IPR010982">
    <property type="entry name" value="Lambda_DNA-bd_dom_sf"/>
</dbReference>